<dbReference type="InterPro" id="IPR039013">
    <property type="entry name" value="YgiF"/>
</dbReference>
<sequence>MTIETELKLRFLVPEDTAKLSTHPLLANAGVGAVEQLIATYYDTPARELLELGFALRVRREGGRLLQTIKTAKAGFGGLHQRYEWEREVREDAMLKDGPDLSQLPEILREETFNADLLKRLAPCFTTDFKRTQWILPLVDEGSADGRDAKGGYVEVCLDQGEVRNGEHTAPLHEVELELKGNDDDPTRLYEIALQLQQTLPLVIENTSKAQRGYQLGACEPSASFAPVPQKAQPVALNPEISVQEAFISIMNNGYAQLGTDPEGVHRMQGGLRRMRTCLSLFEPLIPPDSSRALRAELSWIAHILGHARDWDVFTETLDGTDERLQSLQREAHEKRQSCYRDLREALGSVRYSRLLLNLGAWLSGRYWLSNPDPEAWEALARPVGEFAARKQDVDGE</sequence>
<dbReference type="InterPro" id="IPR023577">
    <property type="entry name" value="CYTH_domain"/>
</dbReference>
<dbReference type="EMBL" id="CAADFG010000173">
    <property type="protein sequence ID" value="VFJ99815.1"/>
    <property type="molecule type" value="Genomic_DNA"/>
</dbReference>
<reference evidence="4" key="1">
    <citation type="submission" date="2019-02" db="EMBL/GenBank/DDBJ databases">
        <authorList>
            <person name="Gruber-Vodicka R. H."/>
            <person name="Seah K. B. B."/>
        </authorList>
    </citation>
    <scope>NUCLEOTIDE SEQUENCE</scope>
    <source>
        <strain evidence="5">BECK_SA2B12</strain>
        <strain evidence="3">BECK_SA2B15</strain>
        <strain evidence="4">BECK_SA2B20</strain>
    </source>
</reference>
<dbReference type="EMBL" id="CAADFI010000171">
    <property type="protein sequence ID" value="VFJ99861.1"/>
    <property type="molecule type" value="Genomic_DNA"/>
</dbReference>
<dbReference type="GO" id="GO:0050355">
    <property type="term" value="F:inorganic triphosphate phosphatase activity"/>
    <property type="evidence" value="ECO:0007669"/>
    <property type="project" value="InterPro"/>
</dbReference>
<dbReference type="SUPFAM" id="SSF55154">
    <property type="entry name" value="CYTH-like phosphatases"/>
    <property type="match status" value="1"/>
</dbReference>
<dbReference type="GO" id="GO:0046872">
    <property type="term" value="F:metal ion binding"/>
    <property type="evidence" value="ECO:0007669"/>
    <property type="project" value="TreeGrafter"/>
</dbReference>
<organism evidence="4">
    <name type="scientific">Candidatus Kentrum eta</name>
    <dbReference type="NCBI Taxonomy" id="2126337"/>
    <lineage>
        <taxon>Bacteria</taxon>
        <taxon>Pseudomonadati</taxon>
        <taxon>Pseudomonadota</taxon>
        <taxon>Gammaproteobacteria</taxon>
        <taxon>Candidatus Kentrum</taxon>
    </lineage>
</organism>
<dbReference type="PROSITE" id="PS51708">
    <property type="entry name" value="CHAD"/>
    <property type="match status" value="1"/>
</dbReference>
<dbReference type="SMART" id="SM00880">
    <property type="entry name" value="CHAD"/>
    <property type="match status" value="1"/>
</dbReference>
<dbReference type="CDD" id="cd07756">
    <property type="entry name" value="CYTH-like_Pase_CHAD"/>
    <property type="match status" value="1"/>
</dbReference>
<feature type="domain" description="CYTH" evidence="1">
    <location>
        <begin position="4"/>
        <end position="220"/>
    </location>
</feature>
<dbReference type="Pfam" id="PF05235">
    <property type="entry name" value="CHAD"/>
    <property type="match status" value="1"/>
</dbReference>
<dbReference type="AlphaFoldDB" id="A0A450V4W9"/>
<dbReference type="EMBL" id="CAADFJ010000169">
    <property type="protein sequence ID" value="VFK04236.1"/>
    <property type="molecule type" value="Genomic_DNA"/>
</dbReference>
<dbReference type="PROSITE" id="PS51707">
    <property type="entry name" value="CYTH"/>
    <property type="match status" value="1"/>
</dbReference>
<dbReference type="Gene3D" id="1.40.20.10">
    <property type="entry name" value="CHAD domain"/>
    <property type="match status" value="1"/>
</dbReference>
<name>A0A450V4W9_9GAMM</name>
<evidence type="ECO:0000259" key="2">
    <source>
        <dbReference type="PROSITE" id="PS51708"/>
    </source>
</evidence>
<proteinExistence type="predicted"/>
<evidence type="ECO:0000313" key="3">
    <source>
        <dbReference type="EMBL" id="VFJ99815.1"/>
    </source>
</evidence>
<accession>A0A450V4W9</accession>
<dbReference type="Gene3D" id="2.40.320.10">
    <property type="entry name" value="Hypothetical Protein Pfu-838710-001"/>
    <property type="match status" value="1"/>
</dbReference>
<dbReference type="Pfam" id="PF01928">
    <property type="entry name" value="CYTH"/>
    <property type="match status" value="1"/>
</dbReference>
<dbReference type="InterPro" id="IPR007899">
    <property type="entry name" value="CHAD_dom"/>
</dbReference>
<feature type="domain" description="CHAD" evidence="2">
    <location>
        <begin position="230"/>
        <end position="397"/>
    </location>
</feature>
<evidence type="ECO:0000313" key="5">
    <source>
        <dbReference type="EMBL" id="VFK04236.1"/>
    </source>
</evidence>
<gene>
    <name evidence="3" type="ORF">BECKH772A_GA0070896_101731</name>
    <name evidence="4" type="ORF">BECKH772B_GA0070898_101711</name>
    <name evidence="5" type="ORF">BECKH772C_GA0070978_101691</name>
</gene>
<dbReference type="SMART" id="SM01118">
    <property type="entry name" value="CYTH"/>
    <property type="match status" value="1"/>
</dbReference>
<dbReference type="InterPro" id="IPR038186">
    <property type="entry name" value="CHAD_dom_sf"/>
</dbReference>
<protein>
    <submittedName>
        <fullName evidence="4">Inorganic triphosphatase YgiF, contains CYTH and CHAD domains</fullName>
    </submittedName>
</protein>
<dbReference type="InterPro" id="IPR033469">
    <property type="entry name" value="CYTH-like_dom_sf"/>
</dbReference>
<dbReference type="PANTHER" id="PTHR39569:SF1">
    <property type="entry name" value="INORGANIC TRIPHOSPHATASE"/>
    <property type="match status" value="1"/>
</dbReference>
<evidence type="ECO:0000259" key="1">
    <source>
        <dbReference type="PROSITE" id="PS51707"/>
    </source>
</evidence>
<evidence type="ECO:0000313" key="4">
    <source>
        <dbReference type="EMBL" id="VFJ99861.1"/>
    </source>
</evidence>
<dbReference type="PANTHER" id="PTHR39569">
    <property type="entry name" value="INORGANIC TRIPHOSPHATASE"/>
    <property type="match status" value="1"/>
</dbReference>